<dbReference type="Pfam" id="PF04326">
    <property type="entry name" value="SLFN_AlbA_2"/>
    <property type="match status" value="1"/>
</dbReference>
<protein>
    <recommendedName>
        <fullName evidence="1">Schlafen AlbA-2 domain-containing protein</fullName>
    </recommendedName>
</protein>
<reference evidence="3" key="1">
    <citation type="journal article" date="2019" name="Int. J. Syst. Evol. Microbiol.">
        <title>The Global Catalogue of Microorganisms (GCM) 10K type strain sequencing project: providing services to taxonomists for standard genome sequencing and annotation.</title>
        <authorList>
            <consortium name="The Broad Institute Genomics Platform"/>
            <consortium name="The Broad Institute Genome Sequencing Center for Infectious Disease"/>
            <person name="Wu L."/>
            <person name="Ma J."/>
        </authorList>
    </citation>
    <scope>NUCLEOTIDE SEQUENCE [LARGE SCALE GENOMIC DNA]</scope>
    <source>
        <strain evidence="3">JCM 4805</strain>
    </source>
</reference>
<sequence length="449" mass="48699">MRIPRLAQLLGTDFEDLDRRHLVELCDLHAAEDVDLDFKQDNAYAKDADGLDEFAKDVTAMANARGGLIVIGVTENDQGDAEQLNPVAISDKLHNQLIQGLRSRVFPFLPPDFRMRLIADSPTTPERGYILVGIPRSSVAPHAVRPTGGKGQQRYGYARRLGRTTAWLDESEIAALYRDRFKLAEDHSHRVTAQFEDDGEWLATPAGGSMRLDVSLVPTGRAERRIDRTFLQEVRGFLGTLARPGAAPSAALSRGLLGHAPEIRRGRMRISGPGVHAVWHSDGSAHLQVDLTTDPAPASQDTATAVLNLTLLESRVLYGLHLACAYAEWAGAYGDADVLASTSSPAHVLLDRTPLNGTARFVPGMPVSSDAGNPCHRIGYLEALCNGSMQVRAMAHDLCTDLLADYGVYEPTLLRSDATVRSERLAQRERAEMEAWLASTSGAAAPGGL</sequence>
<evidence type="ECO:0000313" key="2">
    <source>
        <dbReference type="EMBL" id="GAA0499036.1"/>
    </source>
</evidence>
<dbReference type="InterPro" id="IPR007421">
    <property type="entry name" value="Schlafen_AlbA_2_dom"/>
</dbReference>
<organism evidence="2 3">
    <name type="scientific">Streptomyces olivaceiscleroticus</name>
    <dbReference type="NCBI Taxonomy" id="68245"/>
    <lineage>
        <taxon>Bacteria</taxon>
        <taxon>Bacillati</taxon>
        <taxon>Actinomycetota</taxon>
        <taxon>Actinomycetes</taxon>
        <taxon>Kitasatosporales</taxon>
        <taxon>Streptomycetaceae</taxon>
        <taxon>Streptomyces</taxon>
    </lineage>
</organism>
<proteinExistence type="predicted"/>
<name>A0ABP3LJR3_9ACTN</name>
<dbReference type="Proteomes" id="UP001500909">
    <property type="component" value="Unassembled WGS sequence"/>
</dbReference>
<dbReference type="InterPro" id="IPR038461">
    <property type="entry name" value="Schlafen_AlbA_2_dom_sf"/>
</dbReference>
<feature type="domain" description="Schlafen AlbA-2" evidence="1">
    <location>
        <begin position="32"/>
        <end position="111"/>
    </location>
</feature>
<dbReference type="Gene3D" id="3.30.950.30">
    <property type="entry name" value="Schlafen, AAA domain"/>
    <property type="match status" value="1"/>
</dbReference>
<evidence type="ECO:0000313" key="3">
    <source>
        <dbReference type="Proteomes" id="UP001500909"/>
    </source>
</evidence>
<gene>
    <name evidence="2" type="ORF">GCM10010361_75730</name>
</gene>
<evidence type="ECO:0000259" key="1">
    <source>
        <dbReference type="Pfam" id="PF04326"/>
    </source>
</evidence>
<comment type="caution">
    <text evidence="2">The sequence shown here is derived from an EMBL/GenBank/DDBJ whole genome shotgun (WGS) entry which is preliminary data.</text>
</comment>
<accession>A0ABP3LJR3</accession>
<keyword evidence="3" id="KW-1185">Reference proteome</keyword>
<dbReference type="EMBL" id="BAAABY010000062">
    <property type="protein sequence ID" value="GAA0499036.1"/>
    <property type="molecule type" value="Genomic_DNA"/>
</dbReference>